<comment type="caution">
    <text evidence="10">The sequence shown here is derived from an EMBL/GenBank/DDBJ whole genome shotgun (WGS) entry which is preliminary data.</text>
</comment>
<evidence type="ECO:0000256" key="4">
    <source>
        <dbReference type="ARBA" id="ARBA00023002"/>
    </source>
</evidence>
<keyword evidence="5" id="KW-1015">Disulfide bond</keyword>
<dbReference type="GO" id="GO:0019430">
    <property type="term" value="P:removal of superoxide radicals"/>
    <property type="evidence" value="ECO:0007669"/>
    <property type="project" value="UniProtKB-UniRule"/>
</dbReference>
<dbReference type="InterPro" id="IPR036188">
    <property type="entry name" value="FAD/NAD-bd_sf"/>
</dbReference>
<dbReference type="InterPro" id="IPR023753">
    <property type="entry name" value="FAD/NAD-binding_dom"/>
</dbReference>
<evidence type="ECO:0000259" key="9">
    <source>
        <dbReference type="Pfam" id="PF07992"/>
    </source>
</evidence>
<dbReference type="GO" id="GO:0004791">
    <property type="term" value="F:thioredoxin-disulfide reductase (NADPH) activity"/>
    <property type="evidence" value="ECO:0007669"/>
    <property type="project" value="UniProtKB-UniRule"/>
</dbReference>
<reference evidence="10" key="1">
    <citation type="journal article" date="2021" name="PeerJ">
        <title>Extensive microbial diversity within the chicken gut microbiome revealed by metagenomics and culture.</title>
        <authorList>
            <person name="Gilroy R."/>
            <person name="Ravi A."/>
            <person name="Getino M."/>
            <person name="Pursley I."/>
            <person name="Horton D.L."/>
            <person name="Alikhan N.F."/>
            <person name="Baker D."/>
            <person name="Gharbi K."/>
            <person name="Hall N."/>
            <person name="Watson M."/>
            <person name="Adriaenssens E.M."/>
            <person name="Foster-Nyarko E."/>
            <person name="Jarju S."/>
            <person name="Secka A."/>
            <person name="Antonio M."/>
            <person name="Oren A."/>
            <person name="Chaudhuri R.R."/>
            <person name="La Ragione R."/>
            <person name="Hildebrand F."/>
            <person name="Pallen M.J."/>
        </authorList>
    </citation>
    <scope>NUCLEOTIDE SEQUENCE</scope>
    <source>
        <strain evidence="10">Gambia11-129</strain>
    </source>
</reference>
<comment type="subunit">
    <text evidence="7">Homodimer.</text>
</comment>
<comment type="cofactor">
    <cofactor evidence="8">
        <name>FAD</name>
        <dbReference type="ChEBI" id="CHEBI:57692"/>
    </cofactor>
    <text evidence="8">Binds 1 FAD per subunit.</text>
</comment>
<name>A0A9D1PVK8_9SPIO</name>
<evidence type="ECO:0000256" key="6">
    <source>
        <dbReference type="ARBA" id="ARBA00023284"/>
    </source>
</evidence>
<evidence type="ECO:0000256" key="2">
    <source>
        <dbReference type="ARBA" id="ARBA00022630"/>
    </source>
</evidence>
<evidence type="ECO:0000256" key="8">
    <source>
        <dbReference type="RuleBase" id="RU003881"/>
    </source>
</evidence>
<dbReference type="EMBL" id="DXHU01000023">
    <property type="protein sequence ID" value="HIV99382.1"/>
    <property type="molecule type" value="Genomic_DNA"/>
</dbReference>
<evidence type="ECO:0000256" key="3">
    <source>
        <dbReference type="ARBA" id="ARBA00022827"/>
    </source>
</evidence>
<evidence type="ECO:0000313" key="11">
    <source>
        <dbReference type="Proteomes" id="UP000823936"/>
    </source>
</evidence>
<keyword evidence="3 7" id="KW-0274">FAD</keyword>
<organism evidence="10 11">
    <name type="scientific">Candidatus Ornithospirochaeta avicola</name>
    <dbReference type="NCBI Taxonomy" id="2840896"/>
    <lineage>
        <taxon>Bacteria</taxon>
        <taxon>Pseudomonadati</taxon>
        <taxon>Spirochaetota</taxon>
        <taxon>Spirochaetia</taxon>
        <taxon>Spirochaetales</taxon>
        <taxon>Spirochaetaceae</taxon>
        <taxon>Spirochaetaceae incertae sedis</taxon>
        <taxon>Candidatus Ornithospirochaeta</taxon>
    </lineage>
</organism>
<dbReference type="InterPro" id="IPR008255">
    <property type="entry name" value="Pyr_nucl-diS_OxRdtase_2_AS"/>
</dbReference>
<dbReference type="Gene3D" id="3.50.50.60">
    <property type="entry name" value="FAD/NAD(P)-binding domain"/>
    <property type="match status" value="2"/>
</dbReference>
<dbReference type="AlphaFoldDB" id="A0A9D1PVK8"/>
<proteinExistence type="inferred from homology"/>
<comment type="similarity">
    <text evidence="1 7">Belongs to the class-II pyridine nucleotide-disulfide oxidoreductase family.</text>
</comment>
<dbReference type="InterPro" id="IPR050097">
    <property type="entry name" value="Ferredoxin-NADP_redctase_2"/>
</dbReference>
<keyword evidence="4 7" id="KW-0560">Oxidoreductase</keyword>
<keyword evidence="6 7" id="KW-0676">Redox-active center</keyword>
<protein>
    <recommendedName>
        <fullName evidence="7">Thioredoxin reductase</fullName>
        <ecNumber evidence="7">1.8.1.9</ecNumber>
    </recommendedName>
</protein>
<evidence type="ECO:0000256" key="5">
    <source>
        <dbReference type="ARBA" id="ARBA00023157"/>
    </source>
</evidence>
<dbReference type="GO" id="GO:0005737">
    <property type="term" value="C:cytoplasm"/>
    <property type="evidence" value="ECO:0007669"/>
    <property type="project" value="InterPro"/>
</dbReference>
<dbReference type="PROSITE" id="PS00573">
    <property type="entry name" value="PYRIDINE_REDOX_2"/>
    <property type="match status" value="1"/>
</dbReference>
<keyword evidence="8" id="KW-0521">NADP</keyword>
<sequence>MEKDILIIGAGPAGLAAATYATRSGYSVLLLDGMAPGGQLLLIDEIENYPGHAKMSGAQLAEEMEKQAESFGAEIMYDEVSSLEKDGSFFIANLASGDKVKAKSVICATGATHRTLGAEGEEKYTGRGVSYCATCDGPFFRNKDVVVVGGGDTALTDALYLAKITKSVVIVHRRNEFRAQKLLVERALKADNISFELENNVVCINGDGSKVTSVTLKDGKEIKADGVFIFVGVLPNTKFLEGFVSLDKSGAVMTDSAMRTSVEGFFAAGDCRNTLFRQVVTAASDGALAAHSADEYILSLK</sequence>
<dbReference type="Proteomes" id="UP000823936">
    <property type="component" value="Unassembled WGS sequence"/>
</dbReference>
<dbReference type="Pfam" id="PF07992">
    <property type="entry name" value="Pyr_redox_2"/>
    <property type="match status" value="1"/>
</dbReference>
<accession>A0A9D1PVK8</accession>
<evidence type="ECO:0000256" key="1">
    <source>
        <dbReference type="ARBA" id="ARBA00009333"/>
    </source>
</evidence>
<dbReference type="SUPFAM" id="SSF51905">
    <property type="entry name" value="FAD/NAD(P)-binding domain"/>
    <property type="match status" value="1"/>
</dbReference>
<comment type="catalytic activity">
    <reaction evidence="7">
        <text>[thioredoxin]-dithiol + NADP(+) = [thioredoxin]-disulfide + NADPH + H(+)</text>
        <dbReference type="Rhea" id="RHEA:20345"/>
        <dbReference type="Rhea" id="RHEA-COMP:10698"/>
        <dbReference type="Rhea" id="RHEA-COMP:10700"/>
        <dbReference type="ChEBI" id="CHEBI:15378"/>
        <dbReference type="ChEBI" id="CHEBI:29950"/>
        <dbReference type="ChEBI" id="CHEBI:50058"/>
        <dbReference type="ChEBI" id="CHEBI:57783"/>
        <dbReference type="ChEBI" id="CHEBI:58349"/>
        <dbReference type="EC" id="1.8.1.9"/>
    </reaction>
</comment>
<dbReference type="EC" id="1.8.1.9" evidence="7"/>
<gene>
    <name evidence="10" type="primary">trxB</name>
    <name evidence="10" type="ORF">IAB12_06375</name>
</gene>
<dbReference type="InterPro" id="IPR005982">
    <property type="entry name" value="Thioredox_Rdtase"/>
</dbReference>
<feature type="domain" description="FAD/NAD(P)-binding" evidence="9">
    <location>
        <begin position="3"/>
        <end position="286"/>
    </location>
</feature>
<dbReference type="PRINTS" id="PR00368">
    <property type="entry name" value="FADPNR"/>
</dbReference>
<evidence type="ECO:0000313" key="10">
    <source>
        <dbReference type="EMBL" id="HIV99382.1"/>
    </source>
</evidence>
<reference evidence="10" key="2">
    <citation type="submission" date="2021-04" db="EMBL/GenBank/DDBJ databases">
        <authorList>
            <person name="Gilroy R."/>
        </authorList>
    </citation>
    <scope>NUCLEOTIDE SEQUENCE</scope>
    <source>
        <strain evidence="10">Gambia11-129</strain>
    </source>
</reference>
<dbReference type="NCBIfam" id="TIGR01292">
    <property type="entry name" value="TRX_reduct"/>
    <property type="match status" value="1"/>
</dbReference>
<evidence type="ECO:0000256" key="7">
    <source>
        <dbReference type="RuleBase" id="RU003880"/>
    </source>
</evidence>
<dbReference type="PANTHER" id="PTHR48105">
    <property type="entry name" value="THIOREDOXIN REDUCTASE 1-RELATED-RELATED"/>
    <property type="match status" value="1"/>
</dbReference>
<keyword evidence="2 7" id="KW-0285">Flavoprotein</keyword>
<dbReference type="PRINTS" id="PR00469">
    <property type="entry name" value="PNDRDTASEII"/>
</dbReference>